<feature type="modified residue" description="Phosphohistidine" evidence="16">
    <location>
        <position position="1126"/>
    </location>
</feature>
<dbReference type="GO" id="GO:0006355">
    <property type="term" value="P:regulation of DNA-templated transcription"/>
    <property type="evidence" value="ECO:0007669"/>
    <property type="project" value="InterPro"/>
</dbReference>
<keyword evidence="10" id="KW-0067">ATP-binding</keyword>
<keyword evidence="23" id="KW-1185">Reference proteome</keyword>
<evidence type="ECO:0000256" key="12">
    <source>
        <dbReference type="ARBA" id="ARBA00023012"/>
    </source>
</evidence>
<feature type="modified residue" description="4-aspartylphosphate" evidence="17">
    <location>
        <position position="844"/>
    </location>
</feature>
<name>A0A4R6SY74_9SPHI</name>
<gene>
    <name evidence="22" type="ORF">ATK78_0474</name>
</gene>
<dbReference type="AlphaFoldDB" id="A0A4R6SY74"/>
<keyword evidence="4" id="KW-1003">Cell membrane</keyword>
<evidence type="ECO:0000256" key="8">
    <source>
        <dbReference type="ARBA" id="ARBA00022741"/>
    </source>
</evidence>
<dbReference type="Gene3D" id="3.40.50.2300">
    <property type="match status" value="2"/>
</dbReference>
<dbReference type="GO" id="GO:0005524">
    <property type="term" value="F:ATP binding"/>
    <property type="evidence" value="ECO:0007669"/>
    <property type="project" value="UniProtKB-KW"/>
</dbReference>
<evidence type="ECO:0000256" key="11">
    <source>
        <dbReference type="ARBA" id="ARBA00022989"/>
    </source>
</evidence>
<dbReference type="Pfam" id="PF01590">
    <property type="entry name" value="GAF"/>
    <property type="match status" value="1"/>
</dbReference>
<evidence type="ECO:0000256" key="7">
    <source>
        <dbReference type="ARBA" id="ARBA00022692"/>
    </source>
</evidence>
<dbReference type="SMART" id="SM00448">
    <property type="entry name" value="REC"/>
    <property type="match status" value="2"/>
</dbReference>
<comment type="subcellular location">
    <subcellularLocation>
        <location evidence="2">Cell membrane</location>
        <topology evidence="2">Multi-pass membrane protein</topology>
    </subcellularLocation>
</comment>
<dbReference type="EC" id="2.7.13.3" evidence="3"/>
<dbReference type="CDD" id="cd16922">
    <property type="entry name" value="HATPase_EvgS-ArcB-TorS-like"/>
    <property type="match status" value="1"/>
</dbReference>
<feature type="domain" description="PAS" evidence="20">
    <location>
        <begin position="166"/>
        <end position="227"/>
    </location>
</feature>
<evidence type="ECO:0000256" key="4">
    <source>
        <dbReference type="ARBA" id="ARBA00022475"/>
    </source>
</evidence>
<dbReference type="SUPFAM" id="SSF55785">
    <property type="entry name" value="PYP-like sensor domain (PAS domain)"/>
    <property type="match status" value="3"/>
</dbReference>
<dbReference type="GO" id="GO:0000155">
    <property type="term" value="F:phosphorelay sensor kinase activity"/>
    <property type="evidence" value="ECO:0007669"/>
    <property type="project" value="InterPro"/>
</dbReference>
<dbReference type="SMART" id="SM00387">
    <property type="entry name" value="HATPase_c"/>
    <property type="match status" value="1"/>
</dbReference>
<evidence type="ECO:0000256" key="3">
    <source>
        <dbReference type="ARBA" id="ARBA00012438"/>
    </source>
</evidence>
<feature type="domain" description="Response regulatory" evidence="19">
    <location>
        <begin position="937"/>
        <end position="1054"/>
    </location>
</feature>
<organism evidence="22 23">
    <name type="scientific">Pedobacter metabolipauper</name>
    <dbReference type="NCBI Taxonomy" id="425513"/>
    <lineage>
        <taxon>Bacteria</taxon>
        <taxon>Pseudomonadati</taxon>
        <taxon>Bacteroidota</taxon>
        <taxon>Sphingobacteriia</taxon>
        <taxon>Sphingobacteriales</taxon>
        <taxon>Sphingobacteriaceae</taxon>
        <taxon>Pedobacter</taxon>
    </lineage>
</organism>
<dbReference type="FunFam" id="3.30.565.10:FF:000010">
    <property type="entry name" value="Sensor histidine kinase RcsC"/>
    <property type="match status" value="1"/>
</dbReference>
<dbReference type="CDD" id="cd00130">
    <property type="entry name" value="PAS"/>
    <property type="match status" value="2"/>
</dbReference>
<dbReference type="PROSITE" id="PS50110">
    <property type="entry name" value="RESPONSE_REGULATORY"/>
    <property type="match status" value="2"/>
</dbReference>
<dbReference type="GO" id="GO:0005886">
    <property type="term" value="C:plasma membrane"/>
    <property type="evidence" value="ECO:0007669"/>
    <property type="project" value="UniProtKB-SubCell"/>
</dbReference>
<dbReference type="Pfam" id="PF00072">
    <property type="entry name" value="Response_reg"/>
    <property type="match status" value="2"/>
</dbReference>
<dbReference type="PROSITE" id="PS50112">
    <property type="entry name" value="PAS"/>
    <property type="match status" value="2"/>
</dbReference>
<keyword evidence="12" id="KW-0902">Two-component regulatory system</keyword>
<dbReference type="SUPFAM" id="SSF52172">
    <property type="entry name" value="CheY-like"/>
    <property type="match status" value="2"/>
</dbReference>
<evidence type="ECO:0000259" key="19">
    <source>
        <dbReference type="PROSITE" id="PS50110"/>
    </source>
</evidence>
<evidence type="ECO:0000256" key="14">
    <source>
        <dbReference type="ARBA" id="ARBA00064003"/>
    </source>
</evidence>
<keyword evidence="6" id="KW-0808">Transferase</keyword>
<dbReference type="SMART" id="SM00388">
    <property type="entry name" value="HisKA"/>
    <property type="match status" value="1"/>
</dbReference>
<evidence type="ECO:0000256" key="10">
    <source>
        <dbReference type="ARBA" id="ARBA00022840"/>
    </source>
</evidence>
<dbReference type="SUPFAM" id="SSF47384">
    <property type="entry name" value="Homodimeric domain of signal transducing histidine kinase"/>
    <property type="match status" value="1"/>
</dbReference>
<evidence type="ECO:0000313" key="22">
    <source>
        <dbReference type="EMBL" id="TDQ11356.1"/>
    </source>
</evidence>
<sequence>MRISSSEQHEHDRVKALKSYQILDSLPEEEFDRLTELAALICDTPISLVTLLDENRQWFKSKVGLDIEETAKDLSFCKYAILDKNILEVNDAIKDERFKNNPFVTGDPNIRFYAGYPLIDHHGFALGTLCVIDQVSRKLTDKQHRALELIGEQIISLIIQNRQKEELIHFEKIFNLSNDLICISGTDGYFKKINPAFETVLGWDEETIMTTSLYDMVHPDDLEQTKEETAKLTLGIPSVNFTNRLKCKDGSYKTLQWKATPEMHTGNLFAVARDITEDRIKELELAYSENQFRAFFENAHGMMCTHDLKGNVLTANTASANSLGYSVDELIRMNLFDVVNEKFHPDLNTYLEQIEKNGRMSGVMHTTHKDGSLRIWLFNNVLEKNKEGEPYVIGNALDITERHQLEMDFKKTKEMLEQTNRVARVGGWEVDLINNEVFWSTITKEIHEVPEDYVPNISTGINFYKEGESREQIAKAVELAISHGTPHDLELQIITGKGREIWVRSKGNAEMKDGKCIRIYGTFQDINEVCIQKEELTNAKLFAEQANIAKSEFLANMSHEIRTPLNGVIGFTDLVLKMNLSETQQQYITIVNQSAQALLTIINDILDFSKIEAGKLELDIDKCDLFELGNQASDIITYQVQNKSLEMLLNISPDIPRFIWTDQVRLKQVLVNLLGNAAKFTEKGEIELKITKVKELENDEVTIRFEVRDTGIGIRQEKQFKIFEAFSQEDASTTKKYGGTGLGLTISNKLLALMDSKLQLYSTPDQGSVFFFNLTLKAEHGDPMVWQNIEFIKKVLIVDDNKNNRMIMKQMLSLRNIDTDEAKNGFEALQMLTNGSKYDVVLMDHHMPYMNGLDTIKKIREIFESSKIQQPTILLHSSSDDEQVITTCKELHVEQRLLKPIKLHEMYDALSRMFKPGASEQVIEEEIKPNVITKNFKVLIAEDNPVNMLLAKTIIKRIAPQAIIIEAVNGLEAVKQCSILMPDMIFMDIQMPEMNGYEATKKIRENYSEHIPIIALTAGNVKGEKEKCIEVGMDDFIAKPFVEESLVLIIERWNKPVIRNSIPDVSEEETHFSVEKLKKYLGGNLADHKTLTEVLKLTIKDLKVLRDFIGDEKNLHDTARLNAIGHKLHGTAVSTGLDTLAKFSRRLEEYPEPGNNNLVPLVDFIVKEIDYSLELIEKHV</sequence>
<dbReference type="InterPro" id="IPR029016">
    <property type="entry name" value="GAF-like_dom_sf"/>
</dbReference>
<dbReference type="InterPro" id="IPR000014">
    <property type="entry name" value="PAS"/>
</dbReference>
<dbReference type="Gene3D" id="3.30.565.10">
    <property type="entry name" value="Histidine kinase-like ATPase, C-terminal domain"/>
    <property type="match status" value="1"/>
</dbReference>
<dbReference type="RefSeq" id="WP_133574435.1">
    <property type="nucleotide sequence ID" value="NZ_SNYC01000003.1"/>
</dbReference>
<dbReference type="SMART" id="SM00065">
    <property type="entry name" value="GAF"/>
    <property type="match status" value="1"/>
</dbReference>
<feature type="domain" description="Histidine kinase" evidence="18">
    <location>
        <begin position="556"/>
        <end position="778"/>
    </location>
</feature>
<evidence type="ECO:0000256" key="15">
    <source>
        <dbReference type="ARBA" id="ARBA00068150"/>
    </source>
</evidence>
<keyword evidence="11" id="KW-1133">Transmembrane helix</keyword>
<dbReference type="InterPro" id="IPR003018">
    <property type="entry name" value="GAF"/>
</dbReference>
<accession>A0A4R6SY74</accession>
<evidence type="ECO:0000256" key="6">
    <source>
        <dbReference type="ARBA" id="ARBA00022679"/>
    </source>
</evidence>
<evidence type="ECO:0000256" key="17">
    <source>
        <dbReference type="PROSITE-ProRule" id="PRU00169"/>
    </source>
</evidence>
<comment type="caution">
    <text evidence="22">The sequence shown here is derived from an EMBL/GenBank/DDBJ whole genome shotgun (WGS) entry which is preliminary data.</text>
</comment>
<dbReference type="PROSITE" id="PS50109">
    <property type="entry name" value="HIS_KIN"/>
    <property type="match status" value="1"/>
</dbReference>
<protein>
    <recommendedName>
        <fullName evidence="15">Sensory/regulatory protein RpfC</fullName>
        <ecNumber evidence="3">2.7.13.3</ecNumber>
    </recommendedName>
</protein>
<dbReference type="Pfam" id="PF08447">
    <property type="entry name" value="PAS_3"/>
    <property type="match status" value="1"/>
</dbReference>
<dbReference type="InterPro" id="IPR013767">
    <property type="entry name" value="PAS_fold"/>
</dbReference>
<dbReference type="Gene3D" id="1.20.120.160">
    <property type="entry name" value="HPT domain"/>
    <property type="match status" value="1"/>
</dbReference>
<keyword evidence="5 17" id="KW-0597">Phosphoprotein</keyword>
<dbReference type="Gene3D" id="1.10.287.130">
    <property type="match status" value="1"/>
</dbReference>
<dbReference type="SMART" id="SM00091">
    <property type="entry name" value="PAS"/>
    <property type="match status" value="2"/>
</dbReference>
<dbReference type="InterPro" id="IPR035965">
    <property type="entry name" value="PAS-like_dom_sf"/>
</dbReference>
<dbReference type="Proteomes" id="UP000295620">
    <property type="component" value="Unassembled WGS sequence"/>
</dbReference>
<dbReference type="NCBIfam" id="TIGR00229">
    <property type="entry name" value="sensory_box"/>
    <property type="match status" value="2"/>
</dbReference>
<keyword evidence="8" id="KW-0547">Nucleotide-binding</keyword>
<dbReference type="Gene3D" id="3.30.450.20">
    <property type="entry name" value="PAS domain"/>
    <property type="match status" value="3"/>
</dbReference>
<reference evidence="22 23" key="1">
    <citation type="submission" date="2019-03" db="EMBL/GenBank/DDBJ databases">
        <title>Genomic Encyclopedia of Archaeal and Bacterial Type Strains, Phase II (KMG-II): from individual species to whole genera.</title>
        <authorList>
            <person name="Goeker M."/>
        </authorList>
    </citation>
    <scope>NUCLEOTIDE SEQUENCE [LARGE SCALE GENOMIC DNA]</scope>
    <source>
        <strain evidence="22 23">DSM 19035</strain>
    </source>
</reference>
<feature type="domain" description="PAS" evidence="20">
    <location>
        <begin position="288"/>
        <end position="346"/>
    </location>
</feature>
<dbReference type="SUPFAM" id="SSF47226">
    <property type="entry name" value="Histidine-containing phosphotransfer domain, HPT domain"/>
    <property type="match status" value="1"/>
</dbReference>
<evidence type="ECO:0000256" key="9">
    <source>
        <dbReference type="ARBA" id="ARBA00022777"/>
    </source>
</evidence>
<dbReference type="PROSITE" id="PS50894">
    <property type="entry name" value="HPT"/>
    <property type="match status" value="1"/>
</dbReference>
<evidence type="ECO:0000259" key="20">
    <source>
        <dbReference type="PROSITE" id="PS50112"/>
    </source>
</evidence>
<evidence type="ECO:0000259" key="18">
    <source>
        <dbReference type="PROSITE" id="PS50109"/>
    </source>
</evidence>
<dbReference type="EMBL" id="SNYC01000003">
    <property type="protein sequence ID" value="TDQ11356.1"/>
    <property type="molecule type" value="Genomic_DNA"/>
</dbReference>
<dbReference type="SUPFAM" id="SSF55874">
    <property type="entry name" value="ATPase domain of HSP90 chaperone/DNA topoisomerase II/histidine kinase"/>
    <property type="match status" value="1"/>
</dbReference>
<dbReference type="InterPro" id="IPR011006">
    <property type="entry name" value="CheY-like_superfamily"/>
</dbReference>
<dbReference type="Gene3D" id="3.30.450.40">
    <property type="match status" value="1"/>
</dbReference>
<dbReference type="Pfam" id="PF00512">
    <property type="entry name" value="HisKA"/>
    <property type="match status" value="1"/>
</dbReference>
<evidence type="ECO:0000256" key="2">
    <source>
        <dbReference type="ARBA" id="ARBA00004651"/>
    </source>
</evidence>
<evidence type="ECO:0000259" key="21">
    <source>
        <dbReference type="PROSITE" id="PS50894"/>
    </source>
</evidence>
<dbReference type="InterPro" id="IPR003594">
    <property type="entry name" value="HATPase_dom"/>
</dbReference>
<dbReference type="CDD" id="cd00082">
    <property type="entry name" value="HisKA"/>
    <property type="match status" value="1"/>
</dbReference>
<dbReference type="CDD" id="cd17546">
    <property type="entry name" value="REC_hyHK_CKI1_RcsC-like"/>
    <property type="match status" value="2"/>
</dbReference>
<dbReference type="SMART" id="SM00086">
    <property type="entry name" value="PAC"/>
    <property type="match status" value="3"/>
</dbReference>
<dbReference type="InterPro" id="IPR036890">
    <property type="entry name" value="HATPase_C_sf"/>
</dbReference>
<dbReference type="InterPro" id="IPR036641">
    <property type="entry name" value="HPT_dom_sf"/>
</dbReference>
<feature type="domain" description="HPt" evidence="21">
    <location>
        <begin position="1087"/>
        <end position="1180"/>
    </location>
</feature>
<dbReference type="FunFam" id="1.10.287.130:FF:000002">
    <property type="entry name" value="Two-component osmosensing histidine kinase"/>
    <property type="match status" value="1"/>
</dbReference>
<dbReference type="InterPro" id="IPR001789">
    <property type="entry name" value="Sig_transdc_resp-reg_receiver"/>
</dbReference>
<evidence type="ECO:0000256" key="13">
    <source>
        <dbReference type="ARBA" id="ARBA00023136"/>
    </source>
</evidence>
<proteinExistence type="predicted"/>
<dbReference type="SUPFAM" id="SSF55781">
    <property type="entry name" value="GAF domain-like"/>
    <property type="match status" value="1"/>
</dbReference>
<keyword evidence="13" id="KW-0472">Membrane</keyword>
<dbReference type="InterPro" id="IPR001610">
    <property type="entry name" value="PAC"/>
</dbReference>
<dbReference type="PANTHER" id="PTHR45339:SF1">
    <property type="entry name" value="HYBRID SIGNAL TRANSDUCTION HISTIDINE KINASE J"/>
    <property type="match status" value="1"/>
</dbReference>
<evidence type="ECO:0000256" key="16">
    <source>
        <dbReference type="PROSITE-ProRule" id="PRU00110"/>
    </source>
</evidence>
<feature type="modified residue" description="4-aspartylphosphate" evidence="17">
    <location>
        <position position="988"/>
    </location>
</feature>
<dbReference type="PRINTS" id="PR00344">
    <property type="entry name" value="BCTRLSENSOR"/>
</dbReference>
<dbReference type="PANTHER" id="PTHR45339">
    <property type="entry name" value="HYBRID SIGNAL TRANSDUCTION HISTIDINE KINASE J"/>
    <property type="match status" value="1"/>
</dbReference>
<keyword evidence="9" id="KW-0418">Kinase</keyword>
<dbReference type="Pfam" id="PF00989">
    <property type="entry name" value="PAS"/>
    <property type="match status" value="1"/>
</dbReference>
<dbReference type="Pfam" id="PF02518">
    <property type="entry name" value="HATPase_c"/>
    <property type="match status" value="1"/>
</dbReference>
<dbReference type="InterPro" id="IPR004358">
    <property type="entry name" value="Sig_transdc_His_kin-like_C"/>
</dbReference>
<dbReference type="InterPro" id="IPR013655">
    <property type="entry name" value="PAS_fold_3"/>
</dbReference>
<comment type="catalytic activity">
    <reaction evidence="1">
        <text>ATP + protein L-histidine = ADP + protein N-phospho-L-histidine.</text>
        <dbReference type="EC" id="2.7.13.3"/>
    </reaction>
</comment>
<dbReference type="InterPro" id="IPR036097">
    <property type="entry name" value="HisK_dim/P_sf"/>
</dbReference>
<dbReference type="OrthoDB" id="9811889at2"/>
<dbReference type="InterPro" id="IPR003661">
    <property type="entry name" value="HisK_dim/P_dom"/>
</dbReference>
<evidence type="ECO:0000256" key="1">
    <source>
        <dbReference type="ARBA" id="ARBA00000085"/>
    </source>
</evidence>
<evidence type="ECO:0000313" key="23">
    <source>
        <dbReference type="Proteomes" id="UP000295620"/>
    </source>
</evidence>
<feature type="domain" description="Response regulatory" evidence="19">
    <location>
        <begin position="794"/>
        <end position="914"/>
    </location>
</feature>
<dbReference type="InterPro" id="IPR005467">
    <property type="entry name" value="His_kinase_dom"/>
</dbReference>
<dbReference type="InterPro" id="IPR008207">
    <property type="entry name" value="Sig_transdc_His_kin_Hpt_dom"/>
</dbReference>
<keyword evidence="7" id="KW-0812">Transmembrane</keyword>
<comment type="subunit">
    <text evidence="14">At low DSF concentrations, interacts with RpfF.</text>
</comment>
<evidence type="ECO:0000256" key="5">
    <source>
        <dbReference type="ARBA" id="ARBA00022553"/>
    </source>
</evidence>